<organism evidence="1 2">
    <name type="scientific">Prochlorococcus marinus (strain MIT 9303)</name>
    <dbReference type="NCBI Taxonomy" id="59922"/>
    <lineage>
        <taxon>Bacteria</taxon>
        <taxon>Bacillati</taxon>
        <taxon>Cyanobacteriota</taxon>
        <taxon>Cyanophyceae</taxon>
        <taxon>Synechococcales</taxon>
        <taxon>Prochlorococcaceae</taxon>
        <taxon>Prochlorococcus</taxon>
    </lineage>
</organism>
<dbReference type="HOGENOM" id="CLU_3102499_0_0_3"/>
<dbReference type="AlphaFoldDB" id="A2C5R4"/>
<sequence>MGTADHLRVPRQQGIFLHREIDVGDGSFAHYLENQSILPNTIKVFSSVKRT</sequence>
<reference evidence="1 2" key="1">
    <citation type="journal article" date="2007" name="PLoS Genet.">
        <title>Patterns and implications of gene gain and loss in the evolution of Prochlorococcus.</title>
        <authorList>
            <person name="Kettler G.C."/>
            <person name="Martiny A.C."/>
            <person name="Huang K."/>
            <person name="Zucker J."/>
            <person name="Coleman M.L."/>
            <person name="Rodrigue S."/>
            <person name="Chen F."/>
            <person name="Lapidus A."/>
            <person name="Ferriera S."/>
            <person name="Johnson J."/>
            <person name="Steglich C."/>
            <person name="Church G.M."/>
            <person name="Richardson P."/>
            <person name="Chisholm S.W."/>
        </authorList>
    </citation>
    <scope>NUCLEOTIDE SEQUENCE [LARGE SCALE GENOMIC DNA]</scope>
    <source>
        <strain evidence="1 2">MIT 9303</strain>
    </source>
</reference>
<dbReference type="KEGG" id="pmf:P9303_00671"/>
<dbReference type="EMBL" id="CP000554">
    <property type="protein sequence ID" value="ABM76824.1"/>
    <property type="molecule type" value="Genomic_DNA"/>
</dbReference>
<gene>
    <name evidence="1" type="ordered locus">P9303_00671</name>
</gene>
<dbReference type="STRING" id="59922.P9303_00671"/>
<dbReference type="Proteomes" id="UP000002274">
    <property type="component" value="Chromosome"/>
</dbReference>
<evidence type="ECO:0000313" key="1">
    <source>
        <dbReference type="EMBL" id="ABM76824.1"/>
    </source>
</evidence>
<proteinExistence type="predicted"/>
<evidence type="ECO:0000313" key="2">
    <source>
        <dbReference type="Proteomes" id="UP000002274"/>
    </source>
</evidence>
<accession>A2C5R4</accession>
<name>A2C5R4_PROM3</name>
<protein>
    <submittedName>
        <fullName evidence="1">Uncharacterized protein</fullName>
    </submittedName>
</protein>